<sequence length="126" mass="14498">MLDKNDEAAPISAEDRDRRIILKGEWMAILRMEESEWRQCSQGQSFDDPSRIEQAFVNYFSSAFKKNNSWAPEWRDEDLGRIPGDLWASLEAPFSETKVKRAVFGCVADKAPGPDGFNLRFFQEFG</sequence>
<name>A0AAV9DRN7_ACOCL</name>
<organism evidence="1 2">
    <name type="scientific">Acorus calamus</name>
    <name type="common">Sweet flag</name>
    <dbReference type="NCBI Taxonomy" id="4465"/>
    <lineage>
        <taxon>Eukaryota</taxon>
        <taxon>Viridiplantae</taxon>
        <taxon>Streptophyta</taxon>
        <taxon>Embryophyta</taxon>
        <taxon>Tracheophyta</taxon>
        <taxon>Spermatophyta</taxon>
        <taxon>Magnoliopsida</taxon>
        <taxon>Liliopsida</taxon>
        <taxon>Acoraceae</taxon>
        <taxon>Acorus</taxon>
    </lineage>
</organism>
<reference evidence="1" key="1">
    <citation type="journal article" date="2023" name="Nat. Commun.">
        <title>Diploid and tetraploid genomes of Acorus and the evolution of monocots.</title>
        <authorList>
            <person name="Ma L."/>
            <person name="Liu K.W."/>
            <person name="Li Z."/>
            <person name="Hsiao Y.Y."/>
            <person name="Qi Y."/>
            <person name="Fu T."/>
            <person name="Tang G.D."/>
            <person name="Zhang D."/>
            <person name="Sun W.H."/>
            <person name="Liu D.K."/>
            <person name="Li Y."/>
            <person name="Chen G.Z."/>
            <person name="Liu X.D."/>
            <person name="Liao X.Y."/>
            <person name="Jiang Y.T."/>
            <person name="Yu X."/>
            <person name="Hao Y."/>
            <person name="Huang J."/>
            <person name="Zhao X.W."/>
            <person name="Ke S."/>
            <person name="Chen Y.Y."/>
            <person name="Wu W.L."/>
            <person name="Hsu J.L."/>
            <person name="Lin Y.F."/>
            <person name="Huang M.D."/>
            <person name="Li C.Y."/>
            <person name="Huang L."/>
            <person name="Wang Z.W."/>
            <person name="Zhao X."/>
            <person name="Zhong W.Y."/>
            <person name="Peng D.H."/>
            <person name="Ahmad S."/>
            <person name="Lan S."/>
            <person name="Zhang J.S."/>
            <person name="Tsai W.C."/>
            <person name="Van de Peer Y."/>
            <person name="Liu Z.J."/>
        </authorList>
    </citation>
    <scope>NUCLEOTIDE SEQUENCE</scope>
    <source>
        <strain evidence="1">CP</strain>
    </source>
</reference>
<dbReference type="AlphaFoldDB" id="A0AAV9DRN7"/>
<gene>
    <name evidence="1" type="ORF">QJS10_CPB11g00820</name>
</gene>
<reference evidence="1" key="2">
    <citation type="submission" date="2023-06" db="EMBL/GenBank/DDBJ databases">
        <authorList>
            <person name="Ma L."/>
            <person name="Liu K.-W."/>
            <person name="Li Z."/>
            <person name="Hsiao Y.-Y."/>
            <person name="Qi Y."/>
            <person name="Fu T."/>
            <person name="Tang G."/>
            <person name="Zhang D."/>
            <person name="Sun W.-H."/>
            <person name="Liu D.-K."/>
            <person name="Li Y."/>
            <person name="Chen G.-Z."/>
            <person name="Liu X.-D."/>
            <person name="Liao X.-Y."/>
            <person name="Jiang Y.-T."/>
            <person name="Yu X."/>
            <person name="Hao Y."/>
            <person name="Huang J."/>
            <person name="Zhao X.-W."/>
            <person name="Ke S."/>
            <person name="Chen Y.-Y."/>
            <person name="Wu W.-L."/>
            <person name="Hsu J.-L."/>
            <person name="Lin Y.-F."/>
            <person name="Huang M.-D."/>
            <person name="Li C.-Y."/>
            <person name="Huang L."/>
            <person name="Wang Z.-W."/>
            <person name="Zhao X."/>
            <person name="Zhong W.-Y."/>
            <person name="Peng D.-H."/>
            <person name="Ahmad S."/>
            <person name="Lan S."/>
            <person name="Zhang J.-S."/>
            <person name="Tsai W.-C."/>
            <person name="Van De Peer Y."/>
            <person name="Liu Z.-J."/>
        </authorList>
    </citation>
    <scope>NUCLEOTIDE SEQUENCE</scope>
    <source>
        <strain evidence="1">CP</strain>
        <tissue evidence="1">Leaves</tissue>
    </source>
</reference>
<proteinExistence type="predicted"/>
<accession>A0AAV9DRN7</accession>
<evidence type="ECO:0000313" key="1">
    <source>
        <dbReference type="EMBL" id="KAK1303616.1"/>
    </source>
</evidence>
<evidence type="ECO:0000313" key="2">
    <source>
        <dbReference type="Proteomes" id="UP001180020"/>
    </source>
</evidence>
<comment type="caution">
    <text evidence="1">The sequence shown here is derived from an EMBL/GenBank/DDBJ whole genome shotgun (WGS) entry which is preliminary data.</text>
</comment>
<protein>
    <submittedName>
        <fullName evidence="1">Uncharacterized protein</fullName>
    </submittedName>
</protein>
<dbReference type="Proteomes" id="UP001180020">
    <property type="component" value="Unassembled WGS sequence"/>
</dbReference>
<keyword evidence="2" id="KW-1185">Reference proteome</keyword>
<dbReference type="EMBL" id="JAUJYO010000011">
    <property type="protein sequence ID" value="KAK1303616.1"/>
    <property type="molecule type" value="Genomic_DNA"/>
</dbReference>